<dbReference type="Proteomes" id="UP001177260">
    <property type="component" value="Unassembled WGS sequence"/>
</dbReference>
<dbReference type="EMBL" id="JAOPJF010000144">
    <property type="protein sequence ID" value="KAK1138524.1"/>
    <property type="molecule type" value="Genomic_DNA"/>
</dbReference>
<sequence>MSSHLLRPLFLVLSSLVLSCLALSANEPQPTGAVASPVDRVPDCAVDCTREFIQTDYATNACSQGLDIECLCRTNTNSGYTLGEAALRCSLAFCALETVLRSTVYSICDAVEGALPRTHATITATIVTTTVAHTETSSHTETPTHTGTSTTSLGTSSTISPTTSSEPSESSISHTSTTLTPFESPISITRTTQHSSTSDQPSSTSAASNESRLKPSAVIGVSVASGVSGFFVIGIIIFCCCRKARRRNQQAKDNNFFEIGGAMSEPPDFSSPPRRPTPGPSNPSSRTINEDSRPARLMSPFEYRNENPAVVVTGPDGDHNNNRNSRRISPSKIGFAFSSNSENEASPSQSSQRTISDLLPEKPAYDLYPQPLRWSQQKTPRPASGATLFEEDVVRPRGGPGAPTPFMIPSAMPARYNSSRQYNRAPMAGLPDNPRAMMHGFEGRHNGTLTPRNPDSRKKPIYAYSGAGVHPPRRADIYDAPSYHNEWDGLMHHENYVDSYWQQPDHGYMGGAGMPSPRNMARRSSPQSSSTAVNKPSGEFETININENSGSRRTSRHSGSFRPLSPLKEVRTPTNVPPKRDYFRGDAPVNEPGSSRSTAAGPAHEIVSRPRIVRQDDIKRVQVRRGKPQPAGQTVPYTPDDYWHENESDPLIPELNSHALVSDSRYPIERMGRRSTIRAVPTERNLTPSRHGTDLILRVD</sequence>
<gene>
    <name evidence="1" type="ORF">N8T08_002441</name>
</gene>
<proteinExistence type="predicted"/>
<evidence type="ECO:0000313" key="2">
    <source>
        <dbReference type="Proteomes" id="UP001177260"/>
    </source>
</evidence>
<accession>A0ACC3AM63</accession>
<reference evidence="1 2" key="1">
    <citation type="journal article" date="2023" name="ACS Omega">
        <title>Identification of the Neoaspergillic Acid Biosynthesis Gene Cluster by Establishing an In Vitro CRISPR-Ribonucleoprotein Genetic System in Aspergillus melleus.</title>
        <authorList>
            <person name="Yuan B."/>
            <person name="Grau M.F."/>
            <person name="Murata R.M."/>
            <person name="Torok T."/>
            <person name="Venkateswaran K."/>
            <person name="Stajich J.E."/>
            <person name="Wang C.C.C."/>
        </authorList>
    </citation>
    <scope>NUCLEOTIDE SEQUENCE [LARGE SCALE GENOMIC DNA]</scope>
    <source>
        <strain evidence="1 2">IMV 1140</strain>
    </source>
</reference>
<protein>
    <submittedName>
        <fullName evidence="1">Uncharacterized protein</fullName>
    </submittedName>
</protein>
<evidence type="ECO:0000313" key="1">
    <source>
        <dbReference type="EMBL" id="KAK1138524.1"/>
    </source>
</evidence>
<organism evidence="1 2">
    <name type="scientific">Aspergillus melleus</name>
    <dbReference type="NCBI Taxonomy" id="138277"/>
    <lineage>
        <taxon>Eukaryota</taxon>
        <taxon>Fungi</taxon>
        <taxon>Dikarya</taxon>
        <taxon>Ascomycota</taxon>
        <taxon>Pezizomycotina</taxon>
        <taxon>Eurotiomycetes</taxon>
        <taxon>Eurotiomycetidae</taxon>
        <taxon>Eurotiales</taxon>
        <taxon>Aspergillaceae</taxon>
        <taxon>Aspergillus</taxon>
        <taxon>Aspergillus subgen. Circumdati</taxon>
    </lineage>
</organism>
<keyword evidence="2" id="KW-1185">Reference proteome</keyword>
<name>A0ACC3AM63_9EURO</name>
<comment type="caution">
    <text evidence="1">The sequence shown here is derived from an EMBL/GenBank/DDBJ whole genome shotgun (WGS) entry which is preliminary data.</text>
</comment>